<protein>
    <recommendedName>
        <fullName evidence="2">Metallo-beta-lactamase domain-containing protein</fullName>
    </recommendedName>
</protein>
<gene>
    <name evidence="1" type="ORF">LCGC14_0199470</name>
</gene>
<organism evidence="1">
    <name type="scientific">marine sediment metagenome</name>
    <dbReference type="NCBI Taxonomy" id="412755"/>
    <lineage>
        <taxon>unclassified sequences</taxon>
        <taxon>metagenomes</taxon>
        <taxon>ecological metagenomes</taxon>
    </lineage>
</organism>
<dbReference type="SUPFAM" id="SSF56281">
    <property type="entry name" value="Metallo-hydrolase/oxidoreductase"/>
    <property type="match status" value="1"/>
</dbReference>
<dbReference type="EMBL" id="LAZR01000087">
    <property type="protein sequence ID" value="KKN93312.1"/>
    <property type="molecule type" value="Genomic_DNA"/>
</dbReference>
<name>A0A0F9V0P6_9ZZZZ</name>
<sequence length="273" mass="30973">MRMKELLVLLFIGTLFFSCKETKKSDNDMNTSTDIEENMPTKSMKNERKTDGVVIKPIEHATAVIEWNDVVIYIDPTGGKAAFEGQKTPDLILITDIHGDHLNVETLDALDTSKVTFVVPQAVADELPKKYSKQLEIMENGTSKELSDITIEAIPMYNLRNEALKFHEKGRGNGYVLNIDDQRIYFSGDTEDIPEMRSLKNIDKAFVCMNLPYTMTVESAASAVLDFKPKSVYPYHYRGKPDVSDIAKFKQLVDAGNQDIEVIQLDWYPNDEY</sequence>
<dbReference type="PANTHER" id="PTHR43546:SF3">
    <property type="entry name" value="UPF0173 METAL-DEPENDENT HYDROLASE MJ1163"/>
    <property type="match status" value="1"/>
</dbReference>
<proteinExistence type="predicted"/>
<comment type="caution">
    <text evidence="1">The sequence shown here is derived from an EMBL/GenBank/DDBJ whole genome shotgun (WGS) entry which is preliminary data.</text>
</comment>
<evidence type="ECO:0000313" key="1">
    <source>
        <dbReference type="EMBL" id="KKN93312.1"/>
    </source>
</evidence>
<evidence type="ECO:0008006" key="2">
    <source>
        <dbReference type="Google" id="ProtNLM"/>
    </source>
</evidence>
<accession>A0A0F9V0P6</accession>
<dbReference type="Gene3D" id="3.60.15.10">
    <property type="entry name" value="Ribonuclease Z/Hydroxyacylglutathione hydrolase-like"/>
    <property type="match status" value="1"/>
</dbReference>
<dbReference type="InterPro" id="IPR036866">
    <property type="entry name" value="RibonucZ/Hydroxyglut_hydro"/>
</dbReference>
<dbReference type="PANTHER" id="PTHR43546">
    <property type="entry name" value="UPF0173 METAL-DEPENDENT HYDROLASE MJ1163-RELATED"/>
    <property type="match status" value="1"/>
</dbReference>
<dbReference type="AlphaFoldDB" id="A0A0F9V0P6"/>
<reference evidence="1" key="1">
    <citation type="journal article" date="2015" name="Nature">
        <title>Complex archaea that bridge the gap between prokaryotes and eukaryotes.</title>
        <authorList>
            <person name="Spang A."/>
            <person name="Saw J.H."/>
            <person name="Jorgensen S.L."/>
            <person name="Zaremba-Niedzwiedzka K."/>
            <person name="Martijn J."/>
            <person name="Lind A.E."/>
            <person name="van Eijk R."/>
            <person name="Schleper C."/>
            <person name="Guy L."/>
            <person name="Ettema T.J."/>
        </authorList>
    </citation>
    <scope>NUCLEOTIDE SEQUENCE</scope>
</reference>
<dbReference type="PROSITE" id="PS51257">
    <property type="entry name" value="PROKAR_LIPOPROTEIN"/>
    <property type="match status" value="1"/>
</dbReference>
<dbReference type="Pfam" id="PF13483">
    <property type="entry name" value="Lactamase_B_3"/>
    <property type="match status" value="1"/>
</dbReference>
<dbReference type="InterPro" id="IPR050114">
    <property type="entry name" value="UPF0173_UPF0282_UlaG_hydrolase"/>
</dbReference>